<keyword evidence="6" id="KW-1133">Transmembrane helix</keyword>
<dbReference type="InterPro" id="IPR013210">
    <property type="entry name" value="LRR_N_plant-typ"/>
</dbReference>
<evidence type="ECO:0000256" key="4">
    <source>
        <dbReference type="ARBA" id="ARBA00022729"/>
    </source>
</evidence>
<dbReference type="PaxDb" id="3708-A0A078HWL9"/>
<evidence type="ECO:0000256" key="9">
    <source>
        <dbReference type="SAM" id="SignalP"/>
    </source>
</evidence>
<dbReference type="SUPFAM" id="SSF52058">
    <property type="entry name" value="L domain-like"/>
    <property type="match status" value="1"/>
</dbReference>
<sequence length="323" mass="36315">MKLLLCLSMLFISSLPSSYSCNSKDENTLLQIKKHFNNPDLLSTWNPATDCCTSWTGIECTNGRVTLLSMSKDNNLVGHIPDQIGDLLELQSLEMSYMNLTGNIPRTITKLKHLDFIFLKWNRLSGPIPDYISELKNVTFMDLSYNKFTGPVPGWLTQMPKLQTFQIDNNSLTGPIPNSFGSFVGNVPNVFLPYNKLSGKIPESLSKIDFQAIVLKGNGFTGDGSMFFGGNKRTVQLDLSRNLFEFDLSKVKFGKSMALLDLSHNRIFGKLPRELTELPLQRFNISYNRLCGKIPRGGKLQTFKSYEFAHNRCLCGSPLKKAC</sequence>
<evidence type="ECO:0000256" key="8">
    <source>
        <dbReference type="ARBA" id="ARBA00023170"/>
    </source>
</evidence>
<organism evidence="11 12">
    <name type="scientific">Brassica napus</name>
    <name type="common">Rape</name>
    <dbReference type="NCBI Taxonomy" id="3708"/>
    <lineage>
        <taxon>Eukaryota</taxon>
        <taxon>Viridiplantae</taxon>
        <taxon>Streptophyta</taxon>
        <taxon>Embryophyta</taxon>
        <taxon>Tracheophyta</taxon>
        <taxon>Spermatophyta</taxon>
        <taxon>Magnoliopsida</taxon>
        <taxon>eudicotyledons</taxon>
        <taxon>Gunneridae</taxon>
        <taxon>Pentapetalae</taxon>
        <taxon>rosids</taxon>
        <taxon>malvids</taxon>
        <taxon>Brassicales</taxon>
        <taxon>Brassicaceae</taxon>
        <taxon>Brassiceae</taxon>
        <taxon>Brassica</taxon>
    </lineage>
</organism>
<keyword evidence="12" id="KW-1185">Reference proteome</keyword>
<dbReference type="AlphaFoldDB" id="A0A078HWL9"/>
<dbReference type="InterPro" id="IPR032675">
    <property type="entry name" value="LRR_dom_sf"/>
</dbReference>
<dbReference type="Proteomes" id="UP000028999">
    <property type="component" value="Unassembled WGS sequence"/>
</dbReference>
<dbReference type="STRING" id="3708.A0A078HWL9"/>
<accession>A0A078HWL9</accession>
<keyword evidence="2" id="KW-0433">Leucine-rich repeat</keyword>
<dbReference type="OMA" id="LEMSYMN"/>
<evidence type="ECO:0000313" key="11">
    <source>
        <dbReference type="EMBL" id="CDY42131.1"/>
    </source>
</evidence>
<dbReference type="InterPro" id="IPR001611">
    <property type="entry name" value="Leu-rich_rpt"/>
</dbReference>
<evidence type="ECO:0000256" key="1">
    <source>
        <dbReference type="ARBA" id="ARBA00004167"/>
    </source>
</evidence>
<dbReference type="PANTHER" id="PTHR48060">
    <property type="entry name" value="DNA DAMAGE-REPAIR/TOLERATION PROTEIN DRT100"/>
    <property type="match status" value="1"/>
</dbReference>
<feature type="domain" description="Leucine-rich repeat-containing N-terminal plant-type" evidence="10">
    <location>
        <begin position="23"/>
        <end position="61"/>
    </location>
</feature>
<protein>
    <submittedName>
        <fullName evidence="11">BnaC05g40880D protein</fullName>
    </submittedName>
</protein>
<name>A0A078HWL9_BRANA</name>
<dbReference type="Pfam" id="PF08263">
    <property type="entry name" value="LRRNT_2"/>
    <property type="match status" value="1"/>
</dbReference>
<feature type="signal peptide" evidence="9">
    <location>
        <begin position="1"/>
        <end position="20"/>
    </location>
</feature>
<dbReference type="Gene3D" id="3.80.10.10">
    <property type="entry name" value="Ribonuclease Inhibitor"/>
    <property type="match status" value="1"/>
</dbReference>
<keyword evidence="3" id="KW-0812">Transmembrane</keyword>
<dbReference type="FunFam" id="3.80.10.10:FF:000129">
    <property type="entry name" value="Leucine-rich repeat receptor-like kinase"/>
    <property type="match status" value="1"/>
</dbReference>
<dbReference type="Gramene" id="CDY42131">
    <property type="protein sequence ID" value="CDY42131"/>
    <property type="gene ID" value="GSBRNA2T00074311001"/>
</dbReference>
<dbReference type="GO" id="GO:0016020">
    <property type="term" value="C:membrane"/>
    <property type="evidence" value="ECO:0007669"/>
    <property type="project" value="UniProtKB-SubCell"/>
</dbReference>
<evidence type="ECO:0000256" key="3">
    <source>
        <dbReference type="ARBA" id="ARBA00022692"/>
    </source>
</evidence>
<dbReference type="EMBL" id="LK032516">
    <property type="protein sequence ID" value="CDY42131.1"/>
    <property type="molecule type" value="Genomic_DNA"/>
</dbReference>
<dbReference type="PANTHER" id="PTHR48060:SF21">
    <property type="entry name" value="L DOMAIN-LIKE PROTEIN"/>
    <property type="match status" value="1"/>
</dbReference>
<evidence type="ECO:0000256" key="2">
    <source>
        <dbReference type="ARBA" id="ARBA00022614"/>
    </source>
</evidence>
<evidence type="ECO:0000259" key="10">
    <source>
        <dbReference type="Pfam" id="PF08263"/>
    </source>
</evidence>
<evidence type="ECO:0000256" key="7">
    <source>
        <dbReference type="ARBA" id="ARBA00023136"/>
    </source>
</evidence>
<dbReference type="Pfam" id="PF00560">
    <property type="entry name" value="LRR_1"/>
    <property type="match status" value="3"/>
</dbReference>
<feature type="chain" id="PRO_5001737512" evidence="9">
    <location>
        <begin position="21"/>
        <end position="323"/>
    </location>
</feature>
<evidence type="ECO:0000256" key="6">
    <source>
        <dbReference type="ARBA" id="ARBA00022989"/>
    </source>
</evidence>
<dbReference type="InterPro" id="IPR053211">
    <property type="entry name" value="DNA_repair-toleration"/>
</dbReference>
<gene>
    <name evidence="11" type="primary">BnaC05g40880D</name>
    <name evidence="11" type="ORF">GSBRNA2T00074311001</name>
</gene>
<keyword evidence="4 9" id="KW-0732">Signal</keyword>
<keyword evidence="8" id="KW-0675">Receptor</keyword>
<evidence type="ECO:0000313" key="12">
    <source>
        <dbReference type="Proteomes" id="UP000028999"/>
    </source>
</evidence>
<keyword evidence="5" id="KW-0677">Repeat</keyword>
<evidence type="ECO:0000256" key="5">
    <source>
        <dbReference type="ARBA" id="ARBA00022737"/>
    </source>
</evidence>
<reference evidence="11 12" key="1">
    <citation type="journal article" date="2014" name="Science">
        <title>Plant genetics. Early allopolyploid evolution in the post-Neolithic Brassica napus oilseed genome.</title>
        <authorList>
            <person name="Chalhoub B."/>
            <person name="Denoeud F."/>
            <person name="Liu S."/>
            <person name="Parkin I.A."/>
            <person name="Tang H."/>
            <person name="Wang X."/>
            <person name="Chiquet J."/>
            <person name="Belcram H."/>
            <person name="Tong C."/>
            <person name="Samans B."/>
            <person name="Correa M."/>
            <person name="Da Silva C."/>
            <person name="Just J."/>
            <person name="Falentin C."/>
            <person name="Koh C.S."/>
            <person name="Le Clainche I."/>
            <person name="Bernard M."/>
            <person name="Bento P."/>
            <person name="Noel B."/>
            <person name="Labadie K."/>
            <person name="Alberti A."/>
            <person name="Charles M."/>
            <person name="Arnaud D."/>
            <person name="Guo H."/>
            <person name="Daviaud C."/>
            <person name="Alamery S."/>
            <person name="Jabbari K."/>
            <person name="Zhao M."/>
            <person name="Edger P.P."/>
            <person name="Chelaifa H."/>
            <person name="Tack D."/>
            <person name="Lassalle G."/>
            <person name="Mestiri I."/>
            <person name="Schnel N."/>
            <person name="Le Paslier M.C."/>
            <person name="Fan G."/>
            <person name="Renault V."/>
            <person name="Bayer P.E."/>
            <person name="Golicz A.A."/>
            <person name="Manoli S."/>
            <person name="Lee T.H."/>
            <person name="Thi V.H."/>
            <person name="Chalabi S."/>
            <person name="Hu Q."/>
            <person name="Fan C."/>
            <person name="Tollenaere R."/>
            <person name="Lu Y."/>
            <person name="Battail C."/>
            <person name="Shen J."/>
            <person name="Sidebottom C.H."/>
            <person name="Wang X."/>
            <person name="Canaguier A."/>
            <person name="Chauveau A."/>
            <person name="Berard A."/>
            <person name="Deniot G."/>
            <person name="Guan M."/>
            <person name="Liu Z."/>
            <person name="Sun F."/>
            <person name="Lim Y.P."/>
            <person name="Lyons E."/>
            <person name="Town C.D."/>
            <person name="Bancroft I."/>
            <person name="Wang X."/>
            <person name="Meng J."/>
            <person name="Ma J."/>
            <person name="Pires J.C."/>
            <person name="King G.J."/>
            <person name="Brunel D."/>
            <person name="Delourme R."/>
            <person name="Renard M."/>
            <person name="Aury J.M."/>
            <person name="Adams K.L."/>
            <person name="Batley J."/>
            <person name="Snowdon R.J."/>
            <person name="Tost J."/>
            <person name="Edwards D."/>
            <person name="Zhou Y."/>
            <person name="Hua W."/>
            <person name="Sharpe A.G."/>
            <person name="Paterson A.H."/>
            <person name="Guan C."/>
            <person name="Wincker P."/>
        </authorList>
    </citation>
    <scope>NUCLEOTIDE SEQUENCE [LARGE SCALE GENOMIC DNA]</scope>
    <source>
        <strain evidence="12">cv. Darmor-bzh</strain>
    </source>
</reference>
<dbReference type="PROSITE" id="PS51257">
    <property type="entry name" value="PROKAR_LIPOPROTEIN"/>
    <property type="match status" value="1"/>
</dbReference>
<proteinExistence type="predicted"/>
<keyword evidence="7" id="KW-0472">Membrane</keyword>
<comment type="subcellular location">
    <subcellularLocation>
        <location evidence="1">Membrane</location>
        <topology evidence="1">Single-pass membrane protein</topology>
    </subcellularLocation>
</comment>